<evidence type="ECO:0000256" key="1">
    <source>
        <dbReference type="ARBA" id="ARBA00006479"/>
    </source>
</evidence>
<sequence>MSIMNTLNDTQLQSYAIGIDIGGTSLKCGVVNELGEIQFSFIVSLKGAKTEEEIINLIVKTITQCTDQLNEPIVGIGIGFPGLIENDVIVGGGVNLPGFEQLPLGKILNDRTGHNIVIDNDANLMGLAEVIYGAAKDSQDAIFLTIGTGIGGAIMINKKLFGGYKNRGAELGHTVIQQNGIQCACGGRGCLESYASVTALIEYYKSQNKTADEHIDGKTIIDKYLAGEDHAVNAMLHHFDYLAAGIVNCVNIFSPQKVIIGGGISEAGQFYIDELTKRVKKTAIPVSFSNTKIVAASLGNKAGLLGACANAFQKFKKTEYVKN</sequence>
<evidence type="ECO:0000313" key="2">
    <source>
        <dbReference type="EMBL" id="MCC9064793.1"/>
    </source>
</evidence>
<protein>
    <submittedName>
        <fullName evidence="2">ROK family protein</fullName>
    </submittedName>
</protein>
<dbReference type="Pfam" id="PF00480">
    <property type="entry name" value="ROK"/>
    <property type="match status" value="1"/>
</dbReference>
<dbReference type="Gene3D" id="3.30.420.40">
    <property type="match status" value="2"/>
</dbReference>
<dbReference type="SUPFAM" id="SSF53067">
    <property type="entry name" value="Actin-like ATPase domain"/>
    <property type="match status" value="1"/>
</dbReference>
<evidence type="ECO:0000313" key="3">
    <source>
        <dbReference type="Proteomes" id="UP001430679"/>
    </source>
</evidence>
<dbReference type="InterPro" id="IPR043129">
    <property type="entry name" value="ATPase_NBD"/>
</dbReference>
<reference evidence="2" key="1">
    <citation type="submission" date="2021-11" db="EMBL/GenBank/DDBJ databases">
        <title>Description of novel Flavobacterium species.</title>
        <authorList>
            <person name="Saticioglu I.B."/>
            <person name="Ay H."/>
            <person name="Altun S."/>
            <person name="Duman M."/>
        </authorList>
    </citation>
    <scope>NUCLEOTIDE SEQUENCE</scope>
    <source>
        <strain evidence="2">F-30</strain>
    </source>
</reference>
<comment type="caution">
    <text evidence="2">The sequence shown here is derived from an EMBL/GenBank/DDBJ whole genome shotgun (WGS) entry which is preliminary data.</text>
</comment>
<keyword evidence="3" id="KW-1185">Reference proteome</keyword>
<dbReference type="InterPro" id="IPR000600">
    <property type="entry name" value="ROK"/>
</dbReference>
<dbReference type="CDD" id="cd24068">
    <property type="entry name" value="ASKHA_NBD_ROK_FnNanK-like"/>
    <property type="match status" value="1"/>
</dbReference>
<accession>A0ABS8MH40</accession>
<organism evidence="2 3">
    <name type="scientific">Flavobacterium piscisymbiosum</name>
    <dbReference type="NCBI Taxonomy" id="2893753"/>
    <lineage>
        <taxon>Bacteria</taxon>
        <taxon>Pseudomonadati</taxon>
        <taxon>Bacteroidota</taxon>
        <taxon>Flavobacteriia</taxon>
        <taxon>Flavobacteriales</taxon>
        <taxon>Flavobacteriaceae</taxon>
        <taxon>Flavobacterium</taxon>
    </lineage>
</organism>
<proteinExistence type="inferred from homology"/>
<name>A0ABS8MH40_9FLAO</name>
<comment type="similarity">
    <text evidence="1">Belongs to the ROK (NagC/XylR) family.</text>
</comment>
<dbReference type="RefSeq" id="WP_230038048.1">
    <property type="nucleotide sequence ID" value="NZ_JAJJMM010000001.1"/>
</dbReference>
<dbReference type="PANTHER" id="PTHR18964:SF149">
    <property type="entry name" value="BIFUNCTIONAL UDP-N-ACETYLGLUCOSAMINE 2-EPIMERASE_N-ACETYLMANNOSAMINE KINASE"/>
    <property type="match status" value="1"/>
</dbReference>
<dbReference type="PROSITE" id="PS01125">
    <property type="entry name" value="ROK"/>
    <property type="match status" value="1"/>
</dbReference>
<gene>
    <name evidence="2" type="ORF">LNP81_17435</name>
</gene>
<dbReference type="EMBL" id="JAJJMM010000001">
    <property type="protein sequence ID" value="MCC9064793.1"/>
    <property type="molecule type" value="Genomic_DNA"/>
</dbReference>
<dbReference type="Proteomes" id="UP001430679">
    <property type="component" value="Unassembled WGS sequence"/>
</dbReference>
<dbReference type="InterPro" id="IPR049874">
    <property type="entry name" value="ROK_cs"/>
</dbReference>
<dbReference type="PANTHER" id="PTHR18964">
    <property type="entry name" value="ROK (REPRESSOR, ORF, KINASE) FAMILY"/>
    <property type="match status" value="1"/>
</dbReference>